<accession>A0ABV6VWK1</accession>
<evidence type="ECO:0000313" key="7">
    <source>
        <dbReference type="EMBL" id="MFC1418126.1"/>
    </source>
</evidence>
<dbReference type="PANTHER" id="PTHR23508">
    <property type="entry name" value="CARBOXYLIC ACID TRANSPORTER PROTEIN HOMOLOG"/>
    <property type="match status" value="1"/>
</dbReference>
<feature type="transmembrane region" description="Helical" evidence="5">
    <location>
        <begin position="106"/>
        <end position="129"/>
    </location>
</feature>
<feature type="transmembrane region" description="Helical" evidence="5">
    <location>
        <begin position="380"/>
        <end position="403"/>
    </location>
</feature>
<keyword evidence="2 5" id="KW-0812">Transmembrane</keyword>
<feature type="transmembrane region" description="Helical" evidence="5">
    <location>
        <begin position="164"/>
        <end position="184"/>
    </location>
</feature>
<dbReference type="InterPro" id="IPR005828">
    <property type="entry name" value="MFS_sugar_transport-like"/>
</dbReference>
<dbReference type="InterPro" id="IPR036259">
    <property type="entry name" value="MFS_trans_sf"/>
</dbReference>
<proteinExistence type="predicted"/>
<evidence type="ECO:0000259" key="6">
    <source>
        <dbReference type="PROSITE" id="PS50850"/>
    </source>
</evidence>
<feature type="transmembrane region" description="Helical" evidence="5">
    <location>
        <begin position="135"/>
        <end position="152"/>
    </location>
</feature>
<keyword evidence="4 5" id="KW-0472">Membrane</keyword>
<feature type="transmembrane region" description="Helical" evidence="5">
    <location>
        <begin position="289"/>
        <end position="312"/>
    </location>
</feature>
<dbReference type="Proteomes" id="UP001592531">
    <property type="component" value="Unassembled WGS sequence"/>
</dbReference>
<keyword evidence="8" id="KW-1185">Reference proteome</keyword>
<sequence>MSSTSAAVGGGGGEVVETDVPARLDRLPWSRWHWRIIIGLGTVWILDGLEVTIVGNIAGRLSEHGSGLAISTGQVTTWAAALYVAGACAGALFFGRLADRYGRKKLFMVTLVVYLAATAVSGLAWTAWFFFLCRFFTGFGIGGEYAAINSAIDELIPARVRGRIDLVINGSFWIGAAVGAFASIALLNTSLFATDIGWRLSFGIGVVLGLVILLVRRHVPESPRWLFTHNRVQEAEDLVTEVERTVREQTGEELPAVDPADRIKVRELGPISFTTIAKTVFRTYPKRTVLGLSLFVGQAFLYNSVTFGYAVILTTFFKVPQGSTGYYFAVIAVGNFLGPLLLGHFFDSVGRKPMIAGTYILSGVLLFGTAALFQNGSLSATTMTACWTAVLFFASAGASSAYLTVSEIFPLETRALCIAFFYAIGTALGGITGPLVFNDLVNSGKPSDTTLAFCIGAALMVAAGLVEAAIGVKAERRSLESLAAPLSAVRA</sequence>
<comment type="subcellular location">
    <subcellularLocation>
        <location evidence="1">Cell membrane</location>
        <topology evidence="1">Multi-pass membrane protein</topology>
    </subcellularLocation>
</comment>
<evidence type="ECO:0000256" key="4">
    <source>
        <dbReference type="ARBA" id="ARBA00023136"/>
    </source>
</evidence>
<dbReference type="CDD" id="cd17316">
    <property type="entry name" value="MFS_SV2_like"/>
    <property type="match status" value="1"/>
</dbReference>
<dbReference type="EMBL" id="JBHFAB010000010">
    <property type="protein sequence ID" value="MFC1418126.1"/>
    <property type="molecule type" value="Genomic_DNA"/>
</dbReference>
<feature type="transmembrane region" description="Helical" evidence="5">
    <location>
        <begin position="32"/>
        <end position="55"/>
    </location>
</feature>
<feature type="transmembrane region" description="Helical" evidence="5">
    <location>
        <begin position="75"/>
        <end position="94"/>
    </location>
</feature>
<dbReference type="Pfam" id="PF00083">
    <property type="entry name" value="Sugar_tr"/>
    <property type="match status" value="1"/>
</dbReference>
<dbReference type="PANTHER" id="PTHR23508:SF10">
    <property type="entry name" value="CARBOXYLIC ACID TRANSPORTER PROTEIN HOMOLOG"/>
    <property type="match status" value="1"/>
</dbReference>
<name>A0ABV6VWK1_9ACTN</name>
<evidence type="ECO:0000313" key="8">
    <source>
        <dbReference type="Proteomes" id="UP001592531"/>
    </source>
</evidence>
<organism evidence="7 8">
    <name type="scientific">Streptacidiphilus cavernicola</name>
    <dbReference type="NCBI Taxonomy" id="3342716"/>
    <lineage>
        <taxon>Bacteria</taxon>
        <taxon>Bacillati</taxon>
        <taxon>Actinomycetota</taxon>
        <taxon>Actinomycetes</taxon>
        <taxon>Kitasatosporales</taxon>
        <taxon>Streptomycetaceae</taxon>
        <taxon>Streptacidiphilus</taxon>
    </lineage>
</organism>
<feature type="transmembrane region" description="Helical" evidence="5">
    <location>
        <begin position="449"/>
        <end position="472"/>
    </location>
</feature>
<dbReference type="Gene3D" id="1.20.1250.20">
    <property type="entry name" value="MFS general substrate transporter like domains"/>
    <property type="match status" value="1"/>
</dbReference>
<dbReference type="InterPro" id="IPR020846">
    <property type="entry name" value="MFS_dom"/>
</dbReference>
<dbReference type="SUPFAM" id="SSF103473">
    <property type="entry name" value="MFS general substrate transporter"/>
    <property type="match status" value="1"/>
</dbReference>
<gene>
    <name evidence="7" type="ORF">ACEZDE_15950</name>
</gene>
<protein>
    <submittedName>
        <fullName evidence="7">MFS transporter</fullName>
    </submittedName>
</protein>
<feature type="transmembrane region" description="Helical" evidence="5">
    <location>
        <begin position="354"/>
        <end position="374"/>
    </location>
</feature>
<dbReference type="RefSeq" id="WP_380536882.1">
    <property type="nucleotide sequence ID" value="NZ_JBHFAB010000010.1"/>
</dbReference>
<evidence type="ECO:0000256" key="1">
    <source>
        <dbReference type="ARBA" id="ARBA00004651"/>
    </source>
</evidence>
<keyword evidence="3 5" id="KW-1133">Transmembrane helix</keyword>
<evidence type="ECO:0000256" key="3">
    <source>
        <dbReference type="ARBA" id="ARBA00022989"/>
    </source>
</evidence>
<evidence type="ECO:0000256" key="2">
    <source>
        <dbReference type="ARBA" id="ARBA00022692"/>
    </source>
</evidence>
<dbReference type="PROSITE" id="PS50850">
    <property type="entry name" value="MFS"/>
    <property type="match status" value="1"/>
</dbReference>
<feature type="transmembrane region" description="Helical" evidence="5">
    <location>
        <begin position="324"/>
        <end position="342"/>
    </location>
</feature>
<feature type="transmembrane region" description="Helical" evidence="5">
    <location>
        <begin position="415"/>
        <end position="437"/>
    </location>
</feature>
<comment type="caution">
    <text evidence="7">The sequence shown here is derived from an EMBL/GenBank/DDBJ whole genome shotgun (WGS) entry which is preliminary data.</text>
</comment>
<feature type="domain" description="Major facilitator superfamily (MFS) profile" evidence="6">
    <location>
        <begin position="36"/>
        <end position="475"/>
    </location>
</feature>
<feature type="transmembrane region" description="Helical" evidence="5">
    <location>
        <begin position="196"/>
        <end position="215"/>
    </location>
</feature>
<reference evidence="7 8" key="1">
    <citation type="submission" date="2024-09" db="EMBL/GenBank/DDBJ databases">
        <authorList>
            <person name="Lee S.D."/>
        </authorList>
    </citation>
    <scope>NUCLEOTIDE SEQUENCE [LARGE SCALE GENOMIC DNA]</scope>
    <source>
        <strain evidence="7 8">N8-3</strain>
    </source>
</reference>
<evidence type="ECO:0000256" key="5">
    <source>
        <dbReference type="SAM" id="Phobius"/>
    </source>
</evidence>